<sequence>MKTLFVTATAQTEANYYLIFHLFKNHNTDIKKIVIVSTDFSREKGHVDKLVGVLNGILDTPNNAVTVEQLHLAAGIEEYDIEAIKDTILGWIAVNRPSQIIFNITGGTKLISIAQDQIAQSSSRYECVYQNRGRNEIVWYNRPVGQQCYPLNLPENIENRLQAHGFTTTSNISFLELPASHFHYITKMQQYMQADIIKTQSLVRLLNALTADLLQQSEDSFPKTINIKESNVYKNCRTWLNQLAKTPNSYFTHDTATNTLTFENKAAVAFVSGTWFEVLTGLWINQHYQNRSQEDSGVDVKIGLKFKKSSDGNEIDVAYIKSSYLHLMECKTVNWHKQESPTNAVNRELHKLQSISDVGGLNTHKYFVSLFDISAESLRVAKDKNITVIHGKQLRDFAEYIH</sequence>
<evidence type="ECO:0000259" key="1">
    <source>
        <dbReference type="Pfam" id="PF09002"/>
    </source>
</evidence>
<dbReference type="Pfam" id="PF09002">
    <property type="entry name" value="Card1_endonuc"/>
    <property type="match status" value="1"/>
</dbReference>
<evidence type="ECO:0008006" key="5">
    <source>
        <dbReference type="Google" id="ProtNLM"/>
    </source>
</evidence>
<protein>
    <recommendedName>
        <fullName evidence="5">DUF1887 family protein</fullName>
    </recommendedName>
</protein>
<accession>A0ABT6ITD6</accession>
<dbReference type="Gene3D" id="3.40.50.10770">
    <property type="entry name" value="Hypothetical protein VC1899 like domain (Restriction endonuclease-like)"/>
    <property type="match status" value="1"/>
</dbReference>
<dbReference type="InterPro" id="IPR011335">
    <property type="entry name" value="Restrct_endonuc-II-like"/>
</dbReference>
<evidence type="ECO:0000313" key="4">
    <source>
        <dbReference type="Proteomes" id="UP001243298"/>
    </source>
</evidence>
<evidence type="ECO:0000259" key="2">
    <source>
        <dbReference type="Pfam" id="PF23400"/>
    </source>
</evidence>
<dbReference type="InterPro" id="IPR011856">
    <property type="entry name" value="tRNA_endonuc-like_dom_sf"/>
</dbReference>
<dbReference type="InterPro" id="IPR056339">
    <property type="entry name" value="CARF_Card1"/>
</dbReference>
<evidence type="ECO:0000313" key="3">
    <source>
        <dbReference type="EMBL" id="MDH4905100.1"/>
    </source>
</evidence>
<comment type="caution">
    <text evidence="3">The sequence shown here is derived from an EMBL/GenBank/DDBJ whole genome shotgun (WGS) entry which is preliminary data.</text>
</comment>
<keyword evidence="4" id="KW-1185">Reference proteome</keyword>
<dbReference type="SUPFAM" id="SSF52980">
    <property type="entry name" value="Restriction endonuclease-like"/>
    <property type="match status" value="1"/>
</dbReference>
<proteinExistence type="predicted"/>
<dbReference type="EMBL" id="PGFT01000001">
    <property type="protein sequence ID" value="MDH4905100.1"/>
    <property type="molecule type" value="Genomic_DNA"/>
</dbReference>
<name>A0ABT6ITD6_9GAMM</name>
<dbReference type="Proteomes" id="UP001243298">
    <property type="component" value="Unassembled WGS sequence"/>
</dbReference>
<dbReference type="Gene3D" id="3.40.1350.10">
    <property type="match status" value="1"/>
</dbReference>
<reference evidence="3 4" key="1">
    <citation type="submission" date="2017-11" db="EMBL/GenBank/DDBJ databases">
        <title>Whole genome sequencing of Psychrobacter pocilloporae S6-60T(=JCM 31058T=LMG 29157T).</title>
        <authorList>
            <person name="Das S.K."/>
        </authorList>
    </citation>
    <scope>NUCLEOTIDE SEQUENCE [LARGE SCALE GENOMIC DNA]</scope>
    <source>
        <strain evidence="3 4">S6-60</strain>
    </source>
</reference>
<organism evidence="3 4">
    <name type="scientific">Psychrobacter pocilloporae</name>
    <dbReference type="NCBI Taxonomy" id="1775882"/>
    <lineage>
        <taxon>Bacteria</taxon>
        <taxon>Pseudomonadati</taxon>
        <taxon>Pseudomonadota</taxon>
        <taxon>Gammaproteobacteria</taxon>
        <taxon>Moraxellales</taxon>
        <taxon>Moraxellaceae</taxon>
        <taxon>Psychrobacter</taxon>
    </lineage>
</organism>
<dbReference type="RefSeq" id="WP_284719466.1">
    <property type="nucleotide sequence ID" value="NZ_PGFT01000001.1"/>
</dbReference>
<feature type="domain" description="Card1 endonuclease" evidence="1">
    <location>
        <begin position="265"/>
        <end position="399"/>
    </location>
</feature>
<dbReference type="Pfam" id="PF23400">
    <property type="entry name" value="CARF_Card1"/>
    <property type="match status" value="1"/>
</dbReference>
<feature type="domain" description="Card1 CARF" evidence="2">
    <location>
        <begin position="11"/>
        <end position="139"/>
    </location>
</feature>
<gene>
    <name evidence="3" type="ORF">CUR83_08540</name>
</gene>
<dbReference type="InterPro" id="IPR015093">
    <property type="entry name" value="Card1_endonucl_dom"/>
</dbReference>